<reference evidence="14" key="1">
    <citation type="submission" date="2023-06" db="EMBL/GenBank/DDBJ databases">
        <title>Robiginitalea aurantiacus sp. nov. and Algoriphagus sediminis sp. nov., isolated from coastal sediment.</title>
        <authorList>
            <person name="Zhou Z.Y."/>
            <person name="An J."/>
            <person name="Jia Y.W."/>
            <person name="Du Z.J."/>
        </authorList>
    </citation>
    <scope>NUCLEOTIDE SEQUENCE</scope>
    <source>
        <strain evidence="14">M39</strain>
    </source>
</reference>
<evidence type="ECO:0000256" key="5">
    <source>
        <dbReference type="ARBA" id="ARBA00022862"/>
    </source>
</evidence>
<dbReference type="RefSeq" id="WP_289725353.1">
    <property type="nucleotide sequence ID" value="NZ_JAUDUY010000005.1"/>
</dbReference>
<comment type="subunit">
    <text evidence="2">Monomer.</text>
</comment>
<comment type="function">
    <text evidence="1">Thiol-specific peroxidase that catalyzes the reduction of hydrogen peroxide and organic hydroperoxides to water and alcohols, respectively. Plays a role in cell protection against oxidative stress by detoxifying peroxides and as sensor of hydrogen peroxide-mediated signaling events.</text>
</comment>
<dbReference type="EMBL" id="JAUDUY010000005">
    <property type="protein sequence ID" value="MDM9631990.1"/>
    <property type="molecule type" value="Genomic_DNA"/>
</dbReference>
<evidence type="ECO:0000256" key="1">
    <source>
        <dbReference type="ARBA" id="ARBA00003330"/>
    </source>
</evidence>
<dbReference type="InterPro" id="IPR000866">
    <property type="entry name" value="AhpC/TSA"/>
</dbReference>
<evidence type="ECO:0000256" key="11">
    <source>
        <dbReference type="ARBA" id="ARBA00042639"/>
    </source>
</evidence>
<dbReference type="CDD" id="cd03017">
    <property type="entry name" value="PRX_BCP"/>
    <property type="match status" value="1"/>
</dbReference>
<evidence type="ECO:0000256" key="7">
    <source>
        <dbReference type="ARBA" id="ARBA00023157"/>
    </source>
</evidence>
<dbReference type="InterPro" id="IPR050924">
    <property type="entry name" value="Peroxiredoxin_BCP/PrxQ"/>
</dbReference>
<evidence type="ECO:0000313" key="14">
    <source>
        <dbReference type="EMBL" id="MDM9631990.1"/>
    </source>
</evidence>
<keyword evidence="8" id="KW-0676">Redox-active center</keyword>
<sequence length="160" mass="18249">MGLAVGSTMPDFRLRDQNGNWFDSKDHIGQRPIVLFFYPKDFTPGCTAEVCSFRDHFEDFTDAGAMVVGISSDSQRSHRYFARRHRLPFVLLSDPKKLVRRKFKVSNRFMSLLPGRETFVIDKTGCVVLSFEALQASGHVKHALKIIKKIQENESLSPEV</sequence>
<evidence type="ECO:0000256" key="4">
    <source>
        <dbReference type="ARBA" id="ARBA00022559"/>
    </source>
</evidence>
<keyword evidence="5" id="KW-0049">Antioxidant</keyword>
<dbReference type="SUPFAM" id="SSF52833">
    <property type="entry name" value="Thioredoxin-like"/>
    <property type="match status" value="1"/>
</dbReference>
<protein>
    <recommendedName>
        <fullName evidence="3">thioredoxin-dependent peroxiredoxin</fullName>
        <ecNumber evidence="3">1.11.1.24</ecNumber>
    </recommendedName>
    <alternativeName>
        <fullName evidence="9">Thioredoxin peroxidase</fullName>
    </alternativeName>
    <alternativeName>
        <fullName evidence="11">Thioredoxin-dependent peroxiredoxin Bcp</fullName>
    </alternativeName>
</protein>
<proteinExistence type="inferred from homology"/>
<dbReference type="PROSITE" id="PS51352">
    <property type="entry name" value="THIOREDOXIN_2"/>
    <property type="match status" value="1"/>
</dbReference>
<dbReference type="PANTHER" id="PTHR42801">
    <property type="entry name" value="THIOREDOXIN-DEPENDENT PEROXIDE REDUCTASE"/>
    <property type="match status" value="1"/>
</dbReference>
<evidence type="ECO:0000256" key="12">
    <source>
        <dbReference type="ARBA" id="ARBA00049091"/>
    </source>
</evidence>
<dbReference type="InterPro" id="IPR013766">
    <property type="entry name" value="Thioredoxin_domain"/>
</dbReference>
<evidence type="ECO:0000256" key="8">
    <source>
        <dbReference type="ARBA" id="ARBA00023284"/>
    </source>
</evidence>
<keyword evidence="4 14" id="KW-0575">Peroxidase</keyword>
<dbReference type="Pfam" id="PF00578">
    <property type="entry name" value="AhpC-TSA"/>
    <property type="match status" value="1"/>
</dbReference>
<evidence type="ECO:0000256" key="3">
    <source>
        <dbReference type="ARBA" id="ARBA00013017"/>
    </source>
</evidence>
<evidence type="ECO:0000313" key="15">
    <source>
        <dbReference type="Proteomes" id="UP001174839"/>
    </source>
</evidence>
<evidence type="ECO:0000259" key="13">
    <source>
        <dbReference type="PROSITE" id="PS51352"/>
    </source>
</evidence>
<evidence type="ECO:0000256" key="6">
    <source>
        <dbReference type="ARBA" id="ARBA00023002"/>
    </source>
</evidence>
<dbReference type="Gene3D" id="3.40.30.10">
    <property type="entry name" value="Glutaredoxin"/>
    <property type="match status" value="1"/>
</dbReference>
<evidence type="ECO:0000256" key="9">
    <source>
        <dbReference type="ARBA" id="ARBA00032824"/>
    </source>
</evidence>
<keyword evidence="6 14" id="KW-0560">Oxidoreductase</keyword>
<comment type="caution">
    <text evidence="14">The sequence shown here is derived from an EMBL/GenBank/DDBJ whole genome shotgun (WGS) entry which is preliminary data.</text>
</comment>
<comment type="catalytic activity">
    <reaction evidence="12">
        <text>a hydroperoxide + [thioredoxin]-dithiol = an alcohol + [thioredoxin]-disulfide + H2O</text>
        <dbReference type="Rhea" id="RHEA:62620"/>
        <dbReference type="Rhea" id="RHEA-COMP:10698"/>
        <dbReference type="Rhea" id="RHEA-COMP:10700"/>
        <dbReference type="ChEBI" id="CHEBI:15377"/>
        <dbReference type="ChEBI" id="CHEBI:29950"/>
        <dbReference type="ChEBI" id="CHEBI:30879"/>
        <dbReference type="ChEBI" id="CHEBI:35924"/>
        <dbReference type="ChEBI" id="CHEBI:50058"/>
        <dbReference type="EC" id="1.11.1.24"/>
    </reaction>
</comment>
<accession>A0ABT7WGE3</accession>
<feature type="domain" description="Thioredoxin" evidence="13">
    <location>
        <begin position="3"/>
        <end position="152"/>
    </location>
</feature>
<evidence type="ECO:0000256" key="2">
    <source>
        <dbReference type="ARBA" id="ARBA00011245"/>
    </source>
</evidence>
<name>A0ABT7WGE3_9FLAO</name>
<dbReference type="InterPro" id="IPR036249">
    <property type="entry name" value="Thioredoxin-like_sf"/>
</dbReference>
<dbReference type="PANTHER" id="PTHR42801:SF4">
    <property type="entry name" value="AHPC_TSA FAMILY PROTEIN"/>
    <property type="match status" value="1"/>
</dbReference>
<evidence type="ECO:0000256" key="10">
    <source>
        <dbReference type="ARBA" id="ARBA00038489"/>
    </source>
</evidence>
<gene>
    <name evidence="14" type="ORF">QU605_10930</name>
</gene>
<keyword evidence="7" id="KW-1015">Disulfide bond</keyword>
<organism evidence="14 15">
    <name type="scientific">Robiginitalea aurantiaca</name>
    <dbReference type="NCBI Taxonomy" id="3056915"/>
    <lineage>
        <taxon>Bacteria</taxon>
        <taxon>Pseudomonadati</taxon>
        <taxon>Bacteroidota</taxon>
        <taxon>Flavobacteriia</taxon>
        <taxon>Flavobacteriales</taxon>
        <taxon>Flavobacteriaceae</taxon>
        <taxon>Robiginitalea</taxon>
    </lineage>
</organism>
<dbReference type="PIRSF" id="PIRSF000239">
    <property type="entry name" value="AHPC"/>
    <property type="match status" value="1"/>
</dbReference>
<dbReference type="InterPro" id="IPR024706">
    <property type="entry name" value="Peroxiredoxin_AhpC-typ"/>
</dbReference>
<dbReference type="Proteomes" id="UP001174839">
    <property type="component" value="Unassembled WGS sequence"/>
</dbReference>
<keyword evidence="15" id="KW-1185">Reference proteome</keyword>
<dbReference type="EC" id="1.11.1.24" evidence="3"/>
<dbReference type="GO" id="GO:0140824">
    <property type="term" value="F:thioredoxin-dependent peroxiredoxin activity"/>
    <property type="evidence" value="ECO:0007669"/>
    <property type="project" value="UniProtKB-EC"/>
</dbReference>
<comment type="similarity">
    <text evidence="10">Belongs to the peroxiredoxin family. BCP/PrxQ subfamily.</text>
</comment>